<dbReference type="GO" id="GO:0009244">
    <property type="term" value="P:lipopolysaccharide core region biosynthetic process"/>
    <property type="evidence" value="ECO:0007669"/>
    <property type="project" value="TreeGrafter"/>
</dbReference>
<dbReference type="RefSeq" id="WP_138659734.1">
    <property type="nucleotide sequence ID" value="NZ_VATY01000005.1"/>
</dbReference>
<dbReference type="AlphaFoldDB" id="A0A5S3PLX7"/>
<keyword evidence="1" id="KW-0328">Glycosyltransferase</keyword>
<dbReference type="PANTHER" id="PTHR30160">
    <property type="entry name" value="TETRAACYLDISACCHARIDE 4'-KINASE-RELATED"/>
    <property type="match status" value="1"/>
</dbReference>
<dbReference type="Pfam" id="PF01075">
    <property type="entry name" value="Glyco_transf_9"/>
    <property type="match status" value="1"/>
</dbReference>
<proteinExistence type="predicted"/>
<evidence type="ECO:0000313" key="5">
    <source>
        <dbReference type="Proteomes" id="UP000310314"/>
    </source>
</evidence>
<evidence type="ECO:0000256" key="2">
    <source>
        <dbReference type="ARBA" id="ARBA00022679"/>
    </source>
</evidence>
<dbReference type="Proteomes" id="UP000310314">
    <property type="component" value="Unassembled WGS sequence"/>
</dbReference>
<evidence type="ECO:0000256" key="1">
    <source>
        <dbReference type="ARBA" id="ARBA00022676"/>
    </source>
</evidence>
<dbReference type="PANTHER" id="PTHR30160:SF7">
    <property type="entry name" value="ADP-HEPTOSE--LPS HEPTOSYLTRANSFERASE 2"/>
    <property type="match status" value="1"/>
</dbReference>
<protein>
    <submittedName>
        <fullName evidence="4">Glycosyltransferase</fullName>
    </submittedName>
</protein>
<reference evidence="4 5" key="1">
    <citation type="submission" date="2019-05" db="EMBL/GenBank/DDBJ databases">
        <authorList>
            <person name="Zhang J.-Y."/>
            <person name="Feg X."/>
            <person name="Du Z.-J."/>
        </authorList>
    </citation>
    <scope>NUCLEOTIDE SEQUENCE [LARGE SCALE GENOMIC DNA]</scope>
    <source>
        <strain evidence="4 5">RZ26</strain>
    </source>
</reference>
<comment type="caution">
    <text evidence="4">The sequence shown here is derived from an EMBL/GenBank/DDBJ whole genome shotgun (WGS) entry which is preliminary data.</text>
</comment>
<dbReference type="InterPro" id="IPR029044">
    <property type="entry name" value="Nucleotide-diphossugar_trans"/>
</dbReference>
<evidence type="ECO:0000313" key="4">
    <source>
        <dbReference type="EMBL" id="TMM53274.1"/>
    </source>
</evidence>
<dbReference type="InterPro" id="IPR002201">
    <property type="entry name" value="Glyco_trans_9"/>
</dbReference>
<sequence length="617" mass="71656">MDNPTNKISALFITFNEITNIDEVIENVSFADEIIIVDSFSTDGTAERIQSYPKVKLIQRPFKDYTDQKSFTMSQATNDWVLFMDADERLTDALREEVIATINSPNPAAAYYFYRTFMFQKKVLRFSGWQSDKNFRLFRKSKVNFTLERVVHETLVVDGKIGILKNKLIHYSYKNYHDYKGKMIKYGQMKAQEELDKNYTPNLYHFVFRPSYKFFNHYFLRFGFLDGKKGIIISYLNALGVYSRYKELKRLKNPFNPSLNNTSEIRFLVIQQKMIGDVLASTIICESLKHHFPGAEVHLVANENTLPVLEGNPYVDKVVVFKKEYRESKRTFYRFLKSLKKTQYSAVIDAYGKLESNLMTRFAKSNTKIGRRKWYTSWIYSDPIYQSLITDAEIPLSISNRLMLLDPLLSKNKFVTYPKLYLSEDEIEKAKSAIEEISDIEGEKLIMIGILGSGPDKTYPPKYMAEVLDTICQNCDSKLLFNYIPSQKAEALNIYHLCSKETQKHIAIDFYADSLRDFMGVLSQCDMLIGNEGGTVNMAKALEIPSFCFFSPFIVKGAWHGKVYKNHDSVHLRDYRPELFGEMDKREIKKNITTLYEAFEPNLFKEVLLNFLAKNCG</sequence>
<evidence type="ECO:0000259" key="3">
    <source>
        <dbReference type="Pfam" id="PF00535"/>
    </source>
</evidence>
<dbReference type="OrthoDB" id="9772349at2"/>
<dbReference type="Gene3D" id="3.40.50.2000">
    <property type="entry name" value="Glycogen Phosphorylase B"/>
    <property type="match status" value="2"/>
</dbReference>
<dbReference type="CDD" id="cd03789">
    <property type="entry name" value="GT9_LPS_heptosyltransferase"/>
    <property type="match status" value="1"/>
</dbReference>
<keyword evidence="5" id="KW-1185">Reference proteome</keyword>
<dbReference type="SUPFAM" id="SSF53448">
    <property type="entry name" value="Nucleotide-diphospho-sugar transferases"/>
    <property type="match status" value="1"/>
</dbReference>
<dbReference type="Pfam" id="PF00535">
    <property type="entry name" value="Glycos_transf_2"/>
    <property type="match status" value="1"/>
</dbReference>
<name>A0A5S3PLX7_9FLAO</name>
<feature type="domain" description="Glycosyltransferase 2-like" evidence="3">
    <location>
        <begin position="10"/>
        <end position="116"/>
    </location>
</feature>
<dbReference type="InterPro" id="IPR051199">
    <property type="entry name" value="LPS_LOS_Heptosyltrfase"/>
</dbReference>
<dbReference type="CDD" id="cd02511">
    <property type="entry name" value="Beta4Glucosyltransferase"/>
    <property type="match status" value="1"/>
</dbReference>
<dbReference type="InterPro" id="IPR001173">
    <property type="entry name" value="Glyco_trans_2-like"/>
</dbReference>
<keyword evidence="2 4" id="KW-0808">Transferase</keyword>
<dbReference type="SUPFAM" id="SSF53756">
    <property type="entry name" value="UDP-Glycosyltransferase/glycogen phosphorylase"/>
    <property type="match status" value="1"/>
</dbReference>
<dbReference type="Gene3D" id="3.90.550.10">
    <property type="entry name" value="Spore Coat Polysaccharide Biosynthesis Protein SpsA, Chain A"/>
    <property type="match status" value="1"/>
</dbReference>
<organism evidence="4 5">
    <name type="scientific">Maribacter algarum</name>
    <name type="common">ex Zhang et al. 2020</name>
    <dbReference type="NCBI Taxonomy" id="2578118"/>
    <lineage>
        <taxon>Bacteria</taxon>
        <taxon>Pseudomonadati</taxon>
        <taxon>Bacteroidota</taxon>
        <taxon>Flavobacteriia</taxon>
        <taxon>Flavobacteriales</taxon>
        <taxon>Flavobacteriaceae</taxon>
        <taxon>Maribacter</taxon>
    </lineage>
</organism>
<gene>
    <name evidence="4" type="ORF">FEE95_19600</name>
</gene>
<accession>A0A5S3PLX7</accession>
<dbReference type="GO" id="GO:0005829">
    <property type="term" value="C:cytosol"/>
    <property type="evidence" value="ECO:0007669"/>
    <property type="project" value="TreeGrafter"/>
</dbReference>
<dbReference type="EMBL" id="VATY01000005">
    <property type="protein sequence ID" value="TMM53274.1"/>
    <property type="molecule type" value="Genomic_DNA"/>
</dbReference>
<dbReference type="GO" id="GO:0008713">
    <property type="term" value="F:ADP-heptose-lipopolysaccharide heptosyltransferase activity"/>
    <property type="evidence" value="ECO:0007669"/>
    <property type="project" value="TreeGrafter"/>
</dbReference>